<sequence>MIAAKDNAPRLTPDEYFAWEATQLEKHEYIDGKVYAMSGGSVNHSRIAIRFTAMFDSHLENTGCITVNSDVKVNIFGSNNYTYPDASVTCDDRDKTTTQYITYPCLIVEVLSASTEAYDRGGKFRMYRQNPALIDYLLVSSTSIEIDLYHKNDAGDWLIINYKAGDAIELKSINLNFPIEQVYRGLTLTPEIPIDIIRK</sequence>
<dbReference type="InterPro" id="IPR008538">
    <property type="entry name" value="Uma2"/>
</dbReference>
<name>A0A367RQZ2_NOSPU</name>
<evidence type="ECO:0000313" key="3">
    <source>
        <dbReference type="Proteomes" id="UP000252085"/>
    </source>
</evidence>
<proteinExistence type="predicted"/>
<dbReference type="AlphaFoldDB" id="A0A367RQZ2"/>
<gene>
    <name evidence="2" type="ORF">A6769_10355</name>
</gene>
<dbReference type="PANTHER" id="PTHR36558">
    <property type="entry name" value="GLR1098 PROTEIN"/>
    <property type="match status" value="1"/>
</dbReference>
<dbReference type="SUPFAM" id="SSF52980">
    <property type="entry name" value="Restriction endonuclease-like"/>
    <property type="match status" value="1"/>
</dbReference>
<organism evidence="2 3">
    <name type="scientific">Nostoc punctiforme NIES-2108</name>
    <dbReference type="NCBI Taxonomy" id="1356359"/>
    <lineage>
        <taxon>Bacteria</taxon>
        <taxon>Bacillati</taxon>
        <taxon>Cyanobacteriota</taxon>
        <taxon>Cyanophyceae</taxon>
        <taxon>Nostocales</taxon>
        <taxon>Nostocaceae</taxon>
        <taxon>Nostoc</taxon>
    </lineage>
</organism>
<dbReference type="InterPro" id="IPR012296">
    <property type="entry name" value="Nuclease_put_TT1808"/>
</dbReference>
<dbReference type="EMBL" id="LXQE01000125">
    <property type="protein sequence ID" value="RCJ38140.1"/>
    <property type="molecule type" value="Genomic_DNA"/>
</dbReference>
<dbReference type="Pfam" id="PF05685">
    <property type="entry name" value="Uma2"/>
    <property type="match status" value="1"/>
</dbReference>
<protein>
    <recommendedName>
        <fullName evidence="1">Putative restriction endonuclease domain-containing protein</fullName>
    </recommendedName>
</protein>
<dbReference type="Proteomes" id="UP000252085">
    <property type="component" value="Unassembled WGS sequence"/>
</dbReference>
<accession>A0A367RQZ2</accession>
<dbReference type="PANTHER" id="PTHR36558:SF1">
    <property type="entry name" value="RESTRICTION ENDONUCLEASE DOMAIN-CONTAINING PROTEIN-RELATED"/>
    <property type="match status" value="1"/>
</dbReference>
<dbReference type="Gene3D" id="3.90.1570.10">
    <property type="entry name" value="tt1808, chain A"/>
    <property type="match status" value="1"/>
</dbReference>
<reference evidence="2 3" key="1">
    <citation type="submission" date="2016-04" db="EMBL/GenBank/DDBJ databases">
        <authorList>
            <person name="Evans L.H."/>
            <person name="Alamgir A."/>
            <person name="Owens N."/>
            <person name="Weber N.D."/>
            <person name="Virtaneva K."/>
            <person name="Barbian K."/>
            <person name="Babar A."/>
            <person name="Rosenke K."/>
        </authorList>
    </citation>
    <scope>NUCLEOTIDE SEQUENCE [LARGE SCALE GENOMIC DNA]</scope>
    <source>
        <strain evidence="2">NIES-2108</strain>
    </source>
</reference>
<dbReference type="CDD" id="cd06260">
    <property type="entry name" value="DUF820-like"/>
    <property type="match status" value="1"/>
</dbReference>
<dbReference type="InterPro" id="IPR011335">
    <property type="entry name" value="Restrct_endonuc-II-like"/>
</dbReference>
<feature type="domain" description="Putative restriction endonuclease" evidence="1">
    <location>
        <begin position="14"/>
        <end position="172"/>
    </location>
</feature>
<comment type="caution">
    <text evidence="2">The sequence shown here is derived from an EMBL/GenBank/DDBJ whole genome shotgun (WGS) entry which is preliminary data.</text>
</comment>
<evidence type="ECO:0000313" key="2">
    <source>
        <dbReference type="EMBL" id="RCJ38140.1"/>
    </source>
</evidence>
<evidence type="ECO:0000259" key="1">
    <source>
        <dbReference type="Pfam" id="PF05685"/>
    </source>
</evidence>